<evidence type="ECO:0000256" key="12">
    <source>
        <dbReference type="SAM" id="SignalP"/>
    </source>
</evidence>
<keyword evidence="8" id="KW-0157">Chromophore</keyword>
<evidence type="ECO:0000313" key="13">
    <source>
        <dbReference type="EMBL" id="GFH25618.1"/>
    </source>
</evidence>
<reference evidence="13 14" key="1">
    <citation type="submission" date="2020-02" db="EMBL/GenBank/DDBJ databases">
        <title>Draft genome sequence of Haematococcus lacustris strain NIES-144.</title>
        <authorList>
            <person name="Morimoto D."/>
            <person name="Nakagawa S."/>
            <person name="Yoshida T."/>
            <person name="Sawayama S."/>
        </authorList>
    </citation>
    <scope>NUCLEOTIDE SEQUENCE [LARGE SCALE GENOMIC DNA]</scope>
    <source>
        <strain evidence="13 14">NIES-144</strain>
    </source>
</reference>
<dbReference type="SUPFAM" id="SSF81321">
    <property type="entry name" value="Family A G protein-coupled receptor-like"/>
    <property type="match status" value="1"/>
</dbReference>
<keyword evidence="12" id="KW-0732">Signal</keyword>
<comment type="similarity">
    <text evidence="2">Belongs to the archaeal/bacterial/fungal opsin family.</text>
</comment>
<feature type="transmembrane region" description="Helical" evidence="11">
    <location>
        <begin position="64"/>
        <end position="83"/>
    </location>
</feature>
<keyword evidence="6" id="KW-0681">Retinal protein</keyword>
<evidence type="ECO:0000256" key="7">
    <source>
        <dbReference type="ARBA" id="ARBA00022989"/>
    </source>
</evidence>
<sequence>MRICLGLLAVALATLTLPCPPVNASLSKFKLFFGNPPGLVPNTTVAYGEELYRGFHQLQANGDWFIVFGSCVGALIFYGVAAWRTTCGWEEVYVCVIELAHVLIAIFHEIESPSTLYLSTGNQVLWLRYAEWLLSCPVILIHLSNLTGMKDDYSKRTMGLLISDIGTIVFGTTAAMSPPNYLKVIFWFCGLSYGVTTFYLAAKVYIEAYHTVPKGICRKIVRFMAWDYFGSWCMFPILFVLGPEGFGHISAYGSVIAHQVLDITSKNIWSMAGHFLRVKVRILWWHSAISTCSAGWPTFMLEMSAVYDSLVKLYLQIHEHIIVHGNITKKTKITLAGEPVEVEEYVDSNEVDPAEMDQVQDKGTQALAHRQSFLVMRNRMQQKGVEVRASLDNSDRDQAENGMGGGAVTMGQWGMGNKAVGDPGAMGLGMVTKAVEEPAEKTGPLEPGRVILCMPDVALVDFWRLQFSSLPAPFEVYPAVGPDMTLQLVQQSLQLGGPSFCDFVLVAPDFLQNPSPSGLVGRLKMMGMRVAAYGWQPAGPMRQLVESSNVDGFLEGPTAPHGVNRSQFSALVFRMQQLKKMASMAALGTPPSMLPPTTSQHSTAVLASSVPTSLQSDSIPAAFPGQGLGTPTTANPLFSVMNSSPPSPLSSRPTVPAPMGAEGEAVLMQQLMAEINQLRAELQQ</sequence>
<feature type="transmembrane region" description="Helical" evidence="11">
    <location>
        <begin position="92"/>
        <end position="110"/>
    </location>
</feature>
<dbReference type="EMBL" id="BLLF01002866">
    <property type="protein sequence ID" value="GFH25618.1"/>
    <property type="molecule type" value="Genomic_DNA"/>
</dbReference>
<dbReference type="GO" id="GO:0005886">
    <property type="term" value="C:plasma membrane"/>
    <property type="evidence" value="ECO:0007669"/>
    <property type="project" value="TreeGrafter"/>
</dbReference>
<feature type="transmembrane region" description="Helical" evidence="11">
    <location>
        <begin position="184"/>
        <end position="202"/>
    </location>
</feature>
<dbReference type="PANTHER" id="PTHR28286:SF2">
    <property type="entry name" value="BACTERIORHODOPSIN _OPSIN, NOPA (EUROFUNG)"/>
    <property type="match status" value="1"/>
</dbReference>
<dbReference type="AlphaFoldDB" id="A0A6A0A2C4"/>
<comment type="caution">
    <text evidence="13">The sequence shown here is derived from an EMBL/GenBank/DDBJ whole genome shotgun (WGS) entry which is preliminary data.</text>
</comment>
<feature type="signal peptide" evidence="12">
    <location>
        <begin position="1"/>
        <end position="24"/>
    </location>
</feature>
<name>A0A6A0A2C4_HAELA</name>
<keyword evidence="14" id="KW-1185">Reference proteome</keyword>
<evidence type="ECO:0000256" key="6">
    <source>
        <dbReference type="ARBA" id="ARBA00022925"/>
    </source>
</evidence>
<evidence type="ECO:0000256" key="10">
    <source>
        <dbReference type="ARBA" id="ARBA00023170"/>
    </source>
</evidence>
<evidence type="ECO:0000256" key="3">
    <source>
        <dbReference type="ARBA" id="ARBA00022543"/>
    </source>
</evidence>
<dbReference type="Proteomes" id="UP000485058">
    <property type="component" value="Unassembled WGS sequence"/>
</dbReference>
<keyword evidence="10" id="KW-0675">Receptor</keyword>
<feature type="transmembrane region" description="Helical" evidence="11">
    <location>
        <begin position="223"/>
        <end position="242"/>
    </location>
</feature>
<dbReference type="Gene3D" id="1.20.1070.10">
    <property type="entry name" value="Rhodopsin 7-helix transmembrane proteins"/>
    <property type="match status" value="1"/>
</dbReference>
<evidence type="ECO:0000256" key="8">
    <source>
        <dbReference type="ARBA" id="ARBA00022991"/>
    </source>
</evidence>
<evidence type="ECO:0000313" key="14">
    <source>
        <dbReference type="Proteomes" id="UP000485058"/>
    </source>
</evidence>
<evidence type="ECO:0000256" key="1">
    <source>
        <dbReference type="ARBA" id="ARBA00004141"/>
    </source>
</evidence>
<evidence type="ECO:0000256" key="5">
    <source>
        <dbReference type="ARBA" id="ARBA00022692"/>
    </source>
</evidence>
<dbReference type="GO" id="GO:0009881">
    <property type="term" value="F:photoreceptor activity"/>
    <property type="evidence" value="ECO:0007669"/>
    <property type="project" value="UniProtKB-KW"/>
</dbReference>
<feature type="transmembrane region" description="Helical" evidence="11">
    <location>
        <begin position="160"/>
        <end position="178"/>
    </location>
</feature>
<evidence type="ECO:0000256" key="9">
    <source>
        <dbReference type="ARBA" id="ARBA00023136"/>
    </source>
</evidence>
<keyword evidence="5 11" id="KW-0812">Transmembrane</keyword>
<dbReference type="PANTHER" id="PTHR28286">
    <property type="match status" value="1"/>
</dbReference>
<keyword evidence="9 11" id="KW-0472">Membrane</keyword>
<dbReference type="Pfam" id="PF01036">
    <property type="entry name" value="Bac_rhodopsin"/>
    <property type="match status" value="1"/>
</dbReference>
<evidence type="ECO:0000256" key="2">
    <source>
        <dbReference type="ARBA" id="ARBA00008130"/>
    </source>
</evidence>
<accession>A0A6A0A2C4</accession>
<comment type="subcellular location">
    <subcellularLocation>
        <location evidence="1">Membrane</location>
        <topology evidence="1">Multi-pass membrane protein</topology>
    </subcellularLocation>
</comment>
<proteinExistence type="inferred from homology"/>
<protein>
    <submittedName>
        <fullName evidence="13">Channelopsin 1</fullName>
    </submittedName>
</protein>
<keyword evidence="4" id="KW-0716">Sensory transduction</keyword>
<organism evidence="13 14">
    <name type="scientific">Haematococcus lacustris</name>
    <name type="common">Green alga</name>
    <name type="synonym">Haematococcus pluvialis</name>
    <dbReference type="NCBI Taxonomy" id="44745"/>
    <lineage>
        <taxon>Eukaryota</taxon>
        <taxon>Viridiplantae</taxon>
        <taxon>Chlorophyta</taxon>
        <taxon>core chlorophytes</taxon>
        <taxon>Chlorophyceae</taxon>
        <taxon>CS clade</taxon>
        <taxon>Chlamydomonadales</taxon>
        <taxon>Haematococcaceae</taxon>
        <taxon>Haematococcus</taxon>
    </lineage>
</organism>
<feature type="transmembrane region" description="Helical" evidence="11">
    <location>
        <begin position="130"/>
        <end position="148"/>
    </location>
</feature>
<dbReference type="GO" id="GO:0007602">
    <property type="term" value="P:phototransduction"/>
    <property type="evidence" value="ECO:0007669"/>
    <property type="project" value="UniProtKB-KW"/>
</dbReference>
<keyword evidence="7 11" id="KW-1133">Transmembrane helix</keyword>
<gene>
    <name evidence="13" type="ORF">HaLaN_23610</name>
</gene>
<feature type="chain" id="PRO_5025438547" evidence="12">
    <location>
        <begin position="25"/>
        <end position="684"/>
    </location>
</feature>
<dbReference type="InterPro" id="IPR001425">
    <property type="entry name" value="Arc/bac/fun_rhodopsins"/>
</dbReference>
<evidence type="ECO:0000256" key="11">
    <source>
        <dbReference type="SAM" id="Phobius"/>
    </source>
</evidence>
<dbReference type="SMART" id="SM01021">
    <property type="entry name" value="Bac_rhodopsin"/>
    <property type="match status" value="1"/>
</dbReference>
<evidence type="ECO:0000256" key="4">
    <source>
        <dbReference type="ARBA" id="ARBA00022606"/>
    </source>
</evidence>
<dbReference type="CDD" id="cd15241">
    <property type="entry name" value="7tm_ChRs"/>
    <property type="match status" value="1"/>
</dbReference>
<keyword evidence="3" id="KW-0600">Photoreceptor protein</keyword>